<evidence type="ECO:0000313" key="2">
    <source>
        <dbReference type="Proteomes" id="UP001497535"/>
    </source>
</evidence>
<comment type="caution">
    <text evidence="1">The sequence shown here is derived from an EMBL/GenBank/DDBJ whole genome shotgun (WGS) entry which is preliminary data.</text>
</comment>
<accession>A0ACB0YKB8</accession>
<gene>
    <name evidence="1" type="ORF">MENTE1834_LOCUS13449</name>
</gene>
<dbReference type="Proteomes" id="UP001497535">
    <property type="component" value="Unassembled WGS sequence"/>
</dbReference>
<proteinExistence type="predicted"/>
<dbReference type="EMBL" id="CAVMJV010000014">
    <property type="protein sequence ID" value="CAK5050890.1"/>
    <property type="molecule type" value="Genomic_DNA"/>
</dbReference>
<organism evidence="1 2">
    <name type="scientific">Meloidogyne enterolobii</name>
    <name type="common">Root-knot nematode worm</name>
    <name type="synonym">Meloidogyne mayaguensis</name>
    <dbReference type="NCBI Taxonomy" id="390850"/>
    <lineage>
        <taxon>Eukaryota</taxon>
        <taxon>Metazoa</taxon>
        <taxon>Ecdysozoa</taxon>
        <taxon>Nematoda</taxon>
        <taxon>Chromadorea</taxon>
        <taxon>Rhabditida</taxon>
        <taxon>Tylenchina</taxon>
        <taxon>Tylenchomorpha</taxon>
        <taxon>Tylenchoidea</taxon>
        <taxon>Meloidogynidae</taxon>
        <taxon>Meloidogyninae</taxon>
        <taxon>Meloidogyne</taxon>
    </lineage>
</organism>
<evidence type="ECO:0000313" key="1">
    <source>
        <dbReference type="EMBL" id="CAK5050890.1"/>
    </source>
</evidence>
<protein>
    <submittedName>
        <fullName evidence="1">Uncharacterized protein</fullName>
    </submittedName>
</protein>
<name>A0ACB0YKB8_MELEN</name>
<sequence length="328" mass="37724">MVLTDYFHENPASSVPFRLCIDGKWILVDEQLLRAHPGGGAMLAYRNLDATAVFHAFHADSKLAYSWLRELRAKQTTVDSLEENGIVHDLADGEQKDENEEKTDLHEKEIKKRLLNVNMGKFELNSEESEKVCQSFSRLKIQVREKGLFKADNSYFARKFIEAIGLISFSLFLQSKEYFVSSALFMGLAWQQLGWMIHENHWWNDCCGYVCGNFLQGFSLAGWKNQHNVHHAATNIDGRDGDLDLLPLWATVGTHLMRLEGNSLYARLIPFQHLYWAFALPLLRLSWLLQTLQFVFSMQSNLQRKSFNRTINSYCSLDVGIGSILFFT</sequence>
<reference evidence="1" key="1">
    <citation type="submission" date="2023-11" db="EMBL/GenBank/DDBJ databases">
        <authorList>
            <person name="Poullet M."/>
        </authorList>
    </citation>
    <scope>NUCLEOTIDE SEQUENCE</scope>
    <source>
        <strain evidence="1">E1834</strain>
    </source>
</reference>
<keyword evidence="2" id="KW-1185">Reference proteome</keyword>